<feature type="non-terminal residue" evidence="1">
    <location>
        <position position="123"/>
    </location>
</feature>
<sequence>DCDVPDKIQLEDKLDKLISNLPQRHLVNDTQLETLQGAISLRQGFLTGLDFLEKDKPYNTFCRDKDTITVFRVRNKQSLHFYIPWKLYSGHKSTVMFRAGLVRFEGELVTRKTNSGTEYRIKN</sequence>
<comment type="caution">
    <text evidence="1">The sequence shown here is derived from an EMBL/GenBank/DDBJ whole genome shotgun (WGS) entry which is preliminary data.</text>
</comment>
<reference evidence="1 2" key="1">
    <citation type="journal article" date="2020" name="Cell">
        <title>Large-Scale Comparative Analyses of Tick Genomes Elucidate Their Genetic Diversity and Vector Capacities.</title>
        <authorList>
            <consortium name="Tick Genome and Microbiome Consortium (TIGMIC)"/>
            <person name="Jia N."/>
            <person name="Wang J."/>
            <person name="Shi W."/>
            <person name="Du L."/>
            <person name="Sun Y."/>
            <person name="Zhan W."/>
            <person name="Jiang J.F."/>
            <person name="Wang Q."/>
            <person name="Zhang B."/>
            <person name="Ji P."/>
            <person name="Bell-Sakyi L."/>
            <person name="Cui X.M."/>
            <person name="Yuan T.T."/>
            <person name="Jiang B.G."/>
            <person name="Yang W.F."/>
            <person name="Lam T.T."/>
            <person name="Chang Q.C."/>
            <person name="Ding S.J."/>
            <person name="Wang X.J."/>
            <person name="Zhu J.G."/>
            <person name="Ruan X.D."/>
            <person name="Zhao L."/>
            <person name="Wei J.T."/>
            <person name="Ye R.Z."/>
            <person name="Que T.C."/>
            <person name="Du C.H."/>
            <person name="Zhou Y.H."/>
            <person name="Cheng J.X."/>
            <person name="Dai P.F."/>
            <person name="Guo W.B."/>
            <person name="Han X.H."/>
            <person name="Huang E.J."/>
            <person name="Li L.F."/>
            <person name="Wei W."/>
            <person name="Gao Y.C."/>
            <person name="Liu J.Z."/>
            <person name="Shao H.Z."/>
            <person name="Wang X."/>
            <person name="Wang C.C."/>
            <person name="Yang T.C."/>
            <person name="Huo Q.B."/>
            <person name="Li W."/>
            <person name="Chen H.Y."/>
            <person name="Chen S.E."/>
            <person name="Zhou L.G."/>
            <person name="Ni X.B."/>
            <person name="Tian J.H."/>
            <person name="Sheng Y."/>
            <person name="Liu T."/>
            <person name="Pan Y.S."/>
            <person name="Xia L.Y."/>
            <person name="Li J."/>
            <person name="Zhao F."/>
            <person name="Cao W.C."/>
        </authorList>
    </citation>
    <scope>NUCLEOTIDE SEQUENCE [LARGE SCALE GENOMIC DNA]</scope>
    <source>
        <strain evidence="1">Iper-2018</strain>
    </source>
</reference>
<protein>
    <submittedName>
        <fullName evidence="1">Uncharacterized protein</fullName>
    </submittedName>
</protein>
<evidence type="ECO:0000313" key="1">
    <source>
        <dbReference type="EMBL" id="KAG0445683.1"/>
    </source>
</evidence>
<keyword evidence="2" id="KW-1185">Reference proteome</keyword>
<organism evidence="1 2">
    <name type="scientific">Ixodes persulcatus</name>
    <name type="common">Taiga tick</name>
    <dbReference type="NCBI Taxonomy" id="34615"/>
    <lineage>
        <taxon>Eukaryota</taxon>
        <taxon>Metazoa</taxon>
        <taxon>Ecdysozoa</taxon>
        <taxon>Arthropoda</taxon>
        <taxon>Chelicerata</taxon>
        <taxon>Arachnida</taxon>
        <taxon>Acari</taxon>
        <taxon>Parasitiformes</taxon>
        <taxon>Ixodida</taxon>
        <taxon>Ixodoidea</taxon>
        <taxon>Ixodidae</taxon>
        <taxon>Ixodinae</taxon>
        <taxon>Ixodes</taxon>
    </lineage>
</organism>
<dbReference type="EMBL" id="JABSTQ010000085">
    <property type="protein sequence ID" value="KAG0445683.1"/>
    <property type="molecule type" value="Genomic_DNA"/>
</dbReference>
<dbReference type="Proteomes" id="UP000805193">
    <property type="component" value="Unassembled WGS sequence"/>
</dbReference>
<accession>A0AC60R176</accession>
<feature type="non-terminal residue" evidence="1">
    <location>
        <position position="1"/>
    </location>
</feature>
<gene>
    <name evidence="1" type="ORF">HPB47_019116</name>
</gene>
<name>A0AC60R176_IXOPE</name>
<proteinExistence type="predicted"/>
<evidence type="ECO:0000313" key="2">
    <source>
        <dbReference type="Proteomes" id="UP000805193"/>
    </source>
</evidence>